<protein>
    <submittedName>
        <fullName evidence="1">Uncharacterized protein</fullName>
    </submittedName>
</protein>
<accession>A0A0A8ZQ59</accession>
<proteinExistence type="predicted"/>
<reference evidence="1" key="1">
    <citation type="submission" date="2014-09" db="EMBL/GenBank/DDBJ databases">
        <authorList>
            <person name="Magalhaes I.L.F."/>
            <person name="Oliveira U."/>
            <person name="Santos F.R."/>
            <person name="Vidigal T.H.D.A."/>
            <person name="Brescovit A.D."/>
            <person name="Santos A.J."/>
        </authorList>
    </citation>
    <scope>NUCLEOTIDE SEQUENCE</scope>
    <source>
        <tissue evidence="1">Shoot tissue taken approximately 20 cm above the soil surface</tissue>
    </source>
</reference>
<name>A0A0A8ZQ59_ARUDO</name>
<sequence length="49" mass="5734">MNNYLVLKVNNLEPKVISTTLLFCCWQHAWTISASLSFLMDCNYHHFVS</sequence>
<dbReference type="AlphaFoldDB" id="A0A0A8ZQ59"/>
<dbReference type="EMBL" id="GBRH01256366">
    <property type="protein sequence ID" value="JAD41529.1"/>
    <property type="molecule type" value="Transcribed_RNA"/>
</dbReference>
<organism evidence="1">
    <name type="scientific">Arundo donax</name>
    <name type="common">Giant reed</name>
    <name type="synonym">Donax arundinaceus</name>
    <dbReference type="NCBI Taxonomy" id="35708"/>
    <lineage>
        <taxon>Eukaryota</taxon>
        <taxon>Viridiplantae</taxon>
        <taxon>Streptophyta</taxon>
        <taxon>Embryophyta</taxon>
        <taxon>Tracheophyta</taxon>
        <taxon>Spermatophyta</taxon>
        <taxon>Magnoliopsida</taxon>
        <taxon>Liliopsida</taxon>
        <taxon>Poales</taxon>
        <taxon>Poaceae</taxon>
        <taxon>PACMAD clade</taxon>
        <taxon>Arundinoideae</taxon>
        <taxon>Arundineae</taxon>
        <taxon>Arundo</taxon>
    </lineage>
</organism>
<reference evidence="1" key="2">
    <citation type="journal article" date="2015" name="Data Brief">
        <title>Shoot transcriptome of the giant reed, Arundo donax.</title>
        <authorList>
            <person name="Barrero R.A."/>
            <person name="Guerrero F.D."/>
            <person name="Moolhuijzen P."/>
            <person name="Goolsby J.A."/>
            <person name="Tidwell J."/>
            <person name="Bellgard S.E."/>
            <person name="Bellgard M.I."/>
        </authorList>
    </citation>
    <scope>NUCLEOTIDE SEQUENCE</scope>
    <source>
        <tissue evidence="1">Shoot tissue taken approximately 20 cm above the soil surface</tissue>
    </source>
</reference>
<evidence type="ECO:0000313" key="1">
    <source>
        <dbReference type="EMBL" id="JAD41529.1"/>
    </source>
</evidence>